<dbReference type="RefSeq" id="WP_083330367.1">
    <property type="nucleotide sequence ID" value="NZ_FNHZ01000010.1"/>
</dbReference>
<dbReference type="Proteomes" id="UP000187651">
    <property type="component" value="Unassembled WGS sequence"/>
</dbReference>
<name>A0A1H0A038_9FIRM</name>
<keyword evidence="2" id="KW-1185">Reference proteome</keyword>
<reference evidence="2" key="1">
    <citation type="submission" date="2016-10" db="EMBL/GenBank/DDBJ databases">
        <authorList>
            <person name="Varghese N."/>
            <person name="Submissions S."/>
        </authorList>
    </citation>
    <scope>NUCLEOTIDE SEQUENCE [LARGE SCALE GENOMIC DNA]</scope>
    <source>
        <strain evidence="2">M83</strain>
    </source>
</reference>
<dbReference type="OrthoDB" id="2886193at2"/>
<dbReference type="AlphaFoldDB" id="A0A1H0A038"/>
<accession>A0A1H0A038</accession>
<organism evidence="1 2">
    <name type="scientific">Lachnospira pectinoschiza</name>
    <dbReference type="NCBI Taxonomy" id="28052"/>
    <lineage>
        <taxon>Bacteria</taxon>
        <taxon>Bacillati</taxon>
        <taxon>Bacillota</taxon>
        <taxon>Clostridia</taxon>
        <taxon>Lachnospirales</taxon>
        <taxon>Lachnospiraceae</taxon>
        <taxon>Lachnospira</taxon>
    </lineage>
</organism>
<sequence>MDKFANIGKIVIVPALGIQKNYSETRSVEVPTLDFTNTRCSNCINKSIINAFPKSSTKYQQACDNCNSCPYKSFTNQTVTETVYHNEKNQFGYKPMLKANGIKLLLLLHFYHPDRHGIIENLDVLDLAKQLNCNPKTIWNNLELLTSYSYIDYVKSDTDKVTVIINNFENYYLPANKGGRGFIVLSRELLNNLIAIKSLVALRIYLRELINLDQTNYNGIVSIDSVNIKDIKRGLPDYCKPCIIKSSLETPTDIFKINIEKKIIKFTINEKFLAKKQKENLTNEYEKMFTQFVMDFNRNIPIINSSGQYEKRFEDFFKDETCESGFKLLKFSPKEIENISRIAVHYSYDYVIDVIQIIYKSYYLTNRQNDIKDVGALINSILRSQFNNKNLAA</sequence>
<protein>
    <submittedName>
        <fullName evidence="1">Uncharacterized protein</fullName>
    </submittedName>
</protein>
<dbReference type="EMBL" id="FNHZ01000010">
    <property type="protein sequence ID" value="SDN26805.1"/>
    <property type="molecule type" value="Genomic_DNA"/>
</dbReference>
<proteinExistence type="predicted"/>
<evidence type="ECO:0000313" key="1">
    <source>
        <dbReference type="EMBL" id="SDN26805.1"/>
    </source>
</evidence>
<gene>
    <name evidence="1" type="ORF">SAMN05216544_2288</name>
</gene>
<evidence type="ECO:0000313" key="2">
    <source>
        <dbReference type="Proteomes" id="UP000187651"/>
    </source>
</evidence>